<keyword evidence="8" id="KW-0472">Membrane</keyword>
<evidence type="ECO:0000259" key="9">
    <source>
        <dbReference type="Pfam" id="PF04413"/>
    </source>
</evidence>
<dbReference type="RefSeq" id="WP_129002879.1">
    <property type="nucleotide sequence ID" value="NZ_SDHZ01000001.1"/>
</dbReference>
<feature type="active site" description="Proton acceptor" evidence="7">
    <location>
        <position position="62"/>
    </location>
</feature>
<evidence type="ECO:0000256" key="3">
    <source>
        <dbReference type="ARBA" id="ARBA00019077"/>
    </source>
</evidence>
<evidence type="ECO:0000256" key="5">
    <source>
        <dbReference type="ARBA" id="ARBA00031445"/>
    </source>
</evidence>
<dbReference type="Gene3D" id="3.40.50.11720">
    <property type="entry name" value="3-Deoxy-D-manno-octulosonic-acid transferase, N-terminal domain"/>
    <property type="match status" value="1"/>
</dbReference>
<comment type="caution">
    <text evidence="10">The sequence shown here is derived from an EMBL/GenBank/DDBJ whole genome shotgun (WGS) entry which is preliminary data.</text>
</comment>
<keyword evidence="4 8" id="KW-0808">Transferase</keyword>
<dbReference type="Gene3D" id="3.40.50.2000">
    <property type="entry name" value="Glycogen Phosphorylase B"/>
    <property type="match status" value="1"/>
</dbReference>
<dbReference type="EC" id="2.4.99.12" evidence="2 8"/>
<evidence type="ECO:0000313" key="10">
    <source>
        <dbReference type="EMBL" id="RXK87129.1"/>
    </source>
</evidence>
<dbReference type="GO" id="GO:0009244">
    <property type="term" value="P:lipopolysaccharide core region biosynthetic process"/>
    <property type="evidence" value="ECO:0007669"/>
    <property type="project" value="UniProtKB-UniRule"/>
</dbReference>
<sequence length="418" mass="47782">MGKLFYILFIRLYPLVARVLSLFNKKAGLWVKGRQQVMTRLQETFAREQRPVLWMHCASLGEFEQGRPILEALRGNYPGYAILLTFFSPSGYEVRKNYEGADHIFYLPMDAPARARNFYDIVRPQLVLFVKYEYWYFYLREARERKIPLLLVSGIFRPDQAFFHWYGKFYKHMLSCFNHFFVQYKAAAQLLASIGYEHNVTVAGDTRFDRVQQIAGGFTPIEAIAQFCAGHQVIVAGSTWTEDDKTLDHYVNTRTSLRYIIAPHNIDPSRLKECCTLYKGAVLFSEWQKCGGQLESHCLIIDNIGMLSRLYAYATICFVGGGFGGDGIHNILEAAVYEKPVVFGPVYDKYQEGTDMVALQGAYSVSDALQLEQLLDALLSDEVMYQAACRNAGNYVKDNTGATERIVSYIQEKRLLTS</sequence>
<dbReference type="PANTHER" id="PTHR42755">
    <property type="entry name" value="3-DEOXY-MANNO-OCTULOSONATE CYTIDYLYLTRANSFERASE"/>
    <property type="match status" value="1"/>
</dbReference>
<evidence type="ECO:0000256" key="7">
    <source>
        <dbReference type="PIRSR" id="PIRSR639901-1"/>
    </source>
</evidence>
<evidence type="ECO:0000256" key="4">
    <source>
        <dbReference type="ARBA" id="ARBA00022679"/>
    </source>
</evidence>
<protein>
    <recommendedName>
        <fullName evidence="3 8">3-deoxy-D-manno-octulosonic acid transferase</fullName>
        <shortName evidence="8">Kdo transferase</shortName>
        <ecNumber evidence="2 8">2.4.99.12</ecNumber>
    </recommendedName>
    <alternativeName>
        <fullName evidence="5 8">Lipid IV(A) 3-deoxy-D-manno-octulosonic acid transferase</fullName>
    </alternativeName>
</protein>
<comment type="subcellular location">
    <subcellularLocation>
        <location evidence="8">Cell membrane</location>
    </subcellularLocation>
</comment>
<keyword evidence="11" id="KW-1185">Reference proteome</keyword>
<feature type="domain" description="3-deoxy-D-manno-octulosonic-acid transferase N-terminal" evidence="9">
    <location>
        <begin position="40"/>
        <end position="209"/>
    </location>
</feature>
<dbReference type="PANTHER" id="PTHR42755:SF1">
    <property type="entry name" value="3-DEOXY-D-MANNO-OCTULOSONIC ACID TRANSFERASE, MITOCHONDRIAL-RELATED"/>
    <property type="match status" value="1"/>
</dbReference>
<dbReference type="GO" id="GO:0009245">
    <property type="term" value="P:lipid A biosynthetic process"/>
    <property type="evidence" value="ECO:0007669"/>
    <property type="project" value="TreeGrafter"/>
</dbReference>
<keyword evidence="8" id="KW-1003">Cell membrane</keyword>
<comment type="pathway">
    <text evidence="1 8">Bacterial outer membrane biogenesis; LPS core biosynthesis.</text>
</comment>
<dbReference type="Pfam" id="PF04413">
    <property type="entry name" value="Glycos_transf_N"/>
    <property type="match status" value="1"/>
</dbReference>
<evidence type="ECO:0000313" key="11">
    <source>
        <dbReference type="Proteomes" id="UP000290545"/>
    </source>
</evidence>
<dbReference type="SUPFAM" id="SSF53756">
    <property type="entry name" value="UDP-Glycosyltransferase/glycogen phosphorylase"/>
    <property type="match status" value="1"/>
</dbReference>
<comment type="function">
    <text evidence="8">Involved in lipopolysaccharide (LPS) biosynthesis. Catalyzes the transfer of 3-deoxy-D-manno-octulosonate (Kdo) residue(s) from CMP-Kdo to lipid IV(A), the tetraacyldisaccharide-1,4'-bisphosphate precursor of lipid A.</text>
</comment>
<evidence type="ECO:0000256" key="6">
    <source>
        <dbReference type="ARBA" id="ARBA00049183"/>
    </source>
</evidence>
<dbReference type="InterPro" id="IPR039901">
    <property type="entry name" value="Kdotransferase"/>
</dbReference>
<keyword evidence="8" id="KW-0448">Lipopolysaccharide biosynthesis</keyword>
<dbReference type="GO" id="GO:0043842">
    <property type="term" value="F:Kdo transferase activity"/>
    <property type="evidence" value="ECO:0007669"/>
    <property type="project" value="UniProtKB-EC"/>
</dbReference>
<dbReference type="Proteomes" id="UP000290545">
    <property type="component" value="Unassembled WGS sequence"/>
</dbReference>
<accession>A0A4Q1DEU2</accession>
<name>A0A4Q1DEU2_9BACT</name>
<comment type="similarity">
    <text evidence="8">Belongs to the glycosyltransferase group 1 family.</text>
</comment>
<comment type="catalytic activity">
    <reaction evidence="6 8">
        <text>lipid IVA (E. coli) + CMP-3-deoxy-beta-D-manno-octulosonate = alpha-Kdo-(2-&gt;6)-lipid IVA (E. coli) + CMP + H(+)</text>
        <dbReference type="Rhea" id="RHEA:28066"/>
        <dbReference type="ChEBI" id="CHEBI:15378"/>
        <dbReference type="ChEBI" id="CHEBI:58603"/>
        <dbReference type="ChEBI" id="CHEBI:60364"/>
        <dbReference type="ChEBI" id="CHEBI:60377"/>
        <dbReference type="ChEBI" id="CHEBI:85987"/>
        <dbReference type="EC" id="2.4.99.12"/>
    </reaction>
</comment>
<evidence type="ECO:0000256" key="1">
    <source>
        <dbReference type="ARBA" id="ARBA00004713"/>
    </source>
</evidence>
<organism evidence="10 11">
    <name type="scientific">Filimonas effusa</name>
    <dbReference type="NCBI Taxonomy" id="2508721"/>
    <lineage>
        <taxon>Bacteria</taxon>
        <taxon>Pseudomonadati</taxon>
        <taxon>Bacteroidota</taxon>
        <taxon>Chitinophagia</taxon>
        <taxon>Chitinophagales</taxon>
        <taxon>Chitinophagaceae</taxon>
        <taxon>Filimonas</taxon>
    </lineage>
</organism>
<dbReference type="GO" id="GO:0005886">
    <property type="term" value="C:plasma membrane"/>
    <property type="evidence" value="ECO:0007669"/>
    <property type="project" value="UniProtKB-SubCell"/>
</dbReference>
<proteinExistence type="inferred from homology"/>
<gene>
    <name evidence="10" type="ORF">ESB13_10220</name>
</gene>
<evidence type="ECO:0000256" key="2">
    <source>
        <dbReference type="ARBA" id="ARBA00012621"/>
    </source>
</evidence>
<dbReference type="InterPro" id="IPR038107">
    <property type="entry name" value="Glycos_transf_N_sf"/>
</dbReference>
<dbReference type="AlphaFoldDB" id="A0A4Q1DEU2"/>
<reference evidence="10 11" key="1">
    <citation type="submission" date="2019-01" db="EMBL/GenBank/DDBJ databases">
        <title>Filimonas sp. strain TTM-71.</title>
        <authorList>
            <person name="Chen W.-M."/>
        </authorList>
    </citation>
    <scope>NUCLEOTIDE SEQUENCE [LARGE SCALE GENOMIC DNA]</scope>
    <source>
        <strain evidence="10 11">TTM-71</strain>
    </source>
</reference>
<dbReference type="EMBL" id="SDHZ01000001">
    <property type="protein sequence ID" value="RXK87129.1"/>
    <property type="molecule type" value="Genomic_DNA"/>
</dbReference>
<dbReference type="InterPro" id="IPR007507">
    <property type="entry name" value="Glycos_transf_N"/>
</dbReference>
<evidence type="ECO:0000256" key="8">
    <source>
        <dbReference type="RuleBase" id="RU365103"/>
    </source>
</evidence>
<dbReference type="OrthoDB" id="9789797at2"/>
<dbReference type="UniPathway" id="UPA00958"/>